<keyword evidence="1" id="KW-0732">Signal</keyword>
<accession>A0A934RMP7</accession>
<comment type="caution">
    <text evidence="2">The sequence shown here is derived from an EMBL/GenBank/DDBJ whole genome shotgun (WGS) entry which is preliminary data.</text>
</comment>
<feature type="signal peptide" evidence="1">
    <location>
        <begin position="1"/>
        <end position="20"/>
    </location>
</feature>
<dbReference type="Proteomes" id="UP000604083">
    <property type="component" value="Unassembled WGS sequence"/>
</dbReference>
<protein>
    <submittedName>
        <fullName evidence="2">Uncharacterized protein</fullName>
    </submittedName>
</protein>
<proteinExistence type="predicted"/>
<gene>
    <name evidence="2" type="ORF">JIN78_09140</name>
</gene>
<dbReference type="RefSeq" id="WP_200391660.1">
    <property type="nucleotide sequence ID" value="NZ_JAENIO010000020.1"/>
</dbReference>
<sequence>MRIPSFILAFSLLGICPAFSQEGRLEDADILEKRIERQPVPADILAAAVQAVQELGDLTLRGEYAEVVNKTYPRYLKRAAKKAGGNDRIAAEMERAVDEFAASGLTITKFTAEPAVSGFDIPEFNEWLVFVPTKRQVRRIDPATGVKEFIELTDYQVAIRGKEEGASWGFINGSTLEVQELRGFFPSLPSDIADFAIPEKGFRRVN</sequence>
<reference evidence="2" key="1">
    <citation type="submission" date="2021-01" db="EMBL/GenBank/DDBJ databases">
        <title>Modified the classification status of verrucomicrobia.</title>
        <authorList>
            <person name="Feng X."/>
        </authorList>
    </citation>
    <scope>NUCLEOTIDE SEQUENCE</scope>
    <source>
        <strain evidence="2">KCTC 12986</strain>
    </source>
</reference>
<organism evidence="2 3">
    <name type="scientific">Roseibacillus ishigakijimensis</name>
    <dbReference type="NCBI Taxonomy" id="454146"/>
    <lineage>
        <taxon>Bacteria</taxon>
        <taxon>Pseudomonadati</taxon>
        <taxon>Verrucomicrobiota</taxon>
        <taxon>Verrucomicrobiia</taxon>
        <taxon>Verrucomicrobiales</taxon>
        <taxon>Verrucomicrobiaceae</taxon>
        <taxon>Roseibacillus</taxon>
    </lineage>
</organism>
<keyword evidence="3" id="KW-1185">Reference proteome</keyword>
<dbReference type="AlphaFoldDB" id="A0A934RMP7"/>
<name>A0A934RMP7_9BACT</name>
<feature type="chain" id="PRO_5037251081" evidence="1">
    <location>
        <begin position="21"/>
        <end position="206"/>
    </location>
</feature>
<dbReference type="EMBL" id="JAENIO010000020">
    <property type="protein sequence ID" value="MBK1834224.1"/>
    <property type="molecule type" value="Genomic_DNA"/>
</dbReference>
<evidence type="ECO:0000256" key="1">
    <source>
        <dbReference type="SAM" id="SignalP"/>
    </source>
</evidence>
<evidence type="ECO:0000313" key="2">
    <source>
        <dbReference type="EMBL" id="MBK1834224.1"/>
    </source>
</evidence>
<evidence type="ECO:0000313" key="3">
    <source>
        <dbReference type="Proteomes" id="UP000604083"/>
    </source>
</evidence>